<dbReference type="InterPro" id="IPR051328">
    <property type="entry name" value="T7SS_ABC-Transporter"/>
</dbReference>
<feature type="region of interest" description="Disordered" evidence="5">
    <location>
        <begin position="514"/>
        <end position="545"/>
    </location>
</feature>
<evidence type="ECO:0000259" key="7">
    <source>
        <dbReference type="Pfam" id="PF12698"/>
    </source>
</evidence>
<dbReference type="InterPro" id="IPR013525">
    <property type="entry name" value="ABC2_TM"/>
</dbReference>
<evidence type="ECO:0000256" key="3">
    <source>
        <dbReference type="ARBA" id="ARBA00022989"/>
    </source>
</evidence>
<keyword evidence="3 6" id="KW-1133">Transmembrane helix</keyword>
<gene>
    <name evidence="8" type="ORF">SD77_1279</name>
</gene>
<dbReference type="PANTHER" id="PTHR43077:SF5">
    <property type="entry name" value="PHAGE INFECTION PROTEIN"/>
    <property type="match status" value="1"/>
</dbReference>
<feature type="transmembrane region" description="Helical" evidence="6">
    <location>
        <begin position="661"/>
        <end position="686"/>
    </location>
</feature>
<dbReference type="Gene3D" id="3.40.1710.10">
    <property type="entry name" value="abc type-2 transporter like domain"/>
    <property type="match status" value="1"/>
</dbReference>
<feature type="transmembrane region" description="Helical" evidence="6">
    <location>
        <begin position="752"/>
        <end position="773"/>
    </location>
</feature>
<dbReference type="InterPro" id="IPR017500">
    <property type="entry name" value="Phage_infect_YhgE_N"/>
</dbReference>
<protein>
    <recommendedName>
        <fullName evidence="7">ABC-2 type transporter transmembrane domain-containing protein</fullName>
    </recommendedName>
</protein>
<dbReference type="SUPFAM" id="SSF58104">
    <property type="entry name" value="Methyl-accepting chemotaxis protein (MCP) signaling domain"/>
    <property type="match status" value="1"/>
</dbReference>
<evidence type="ECO:0000256" key="4">
    <source>
        <dbReference type="ARBA" id="ARBA00023136"/>
    </source>
</evidence>
<organism evidence="8 9">
    <name type="scientific">Bacillus badius</name>
    <dbReference type="NCBI Taxonomy" id="1455"/>
    <lineage>
        <taxon>Bacteria</taxon>
        <taxon>Bacillati</taxon>
        <taxon>Bacillota</taxon>
        <taxon>Bacilli</taxon>
        <taxon>Bacillales</taxon>
        <taxon>Bacillaceae</taxon>
        <taxon>Pseudobacillus</taxon>
    </lineage>
</organism>
<dbReference type="Proteomes" id="UP000031982">
    <property type="component" value="Unassembled WGS sequence"/>
</dbReference>
<name>A0ABR5AS72_BACBA</name>
<sequence length="789" mass="85154">MNENDQLNKTVINFNMEAIMKQSMLIAELKNIAKNRMLLISMIAIVLIPLLYAGMLLWAFWDPYSHLDKLPVAVVNNDAGADFEGENLDIGDELAKELKKSDDFDFYIVDEKKAEKGIDKQEYYMLIEIPANFSENATTLLDDNPRKLELRYVPNESYNFVSSQMAGTAMKEIRASVQKSVTETYAETMFEQIKKMGEGLTTASDGAGDLDEGAGKLSDGAIKLKENLAALADSSVQFSEGLSKAGAGTTELAGGASKLSSGLSQLGEGQNKLTAGSQELQKGTNELASGLSSLQSGLHTVDGKMTELNSGTTEIKEGVQQFQSKIPELAKSTEQLAAGAEQLNKGLGQFEEQLISGMNESINQQMEKYMPLLQQKFSPVEIALIKKKVEQQQAQMAEQIRSNVGKLEEGSKQLASGTKELNKAISGQVAPNMQSLNEGLGKVQTGQQKLQEGVHGLANGSDQLAAGTGKLQAGEKELTAGMSKLGEKLTEAQRGSAELASGAEALRSGLKELTTGSGKLTEGAGKLADGSKELASGSSELKEGTKELHDKLGEAADKANEVKATEETYDMMAEPVKVDKEVKHHVPNYGTGIAPYFLSLGLFVGALMLTIVFPLREPVERPASGFRWFLGKTGVMFIAGIAQSLLVSAILLLGLKMEVESVPLFVFSVIITSLTFMAIIQMLVTIWGDPGRFIAVLILILQLTASAGTFPLELIPQALQPFNAVLPMAYSVRAFKAVISSGDFHFMWSNQMILLLFAAVSLTITAIFFRGMFKKQYGRKAAEEATIAE</sequence>
<proteinExistence type="predicted"/>
<dbReference type="Pfam" id="PF12698">
    <property type="entry name" value="ABC2_membrane_3"/>
    <property type="match status" value="2"/>
</dbReference>
<dbReference type="NCBIfam" id="TIGR03062">
    <property type="entry name" value="pip_yhgE_Cterm"/>
    <property type="match status" value="1"/>
</dbReference>
<evidence type="ECO:0000313" key="9">
    <source>
        <dbReference type="Proteomes" id="UP000031982"/>
    </source>
</evidence>
<dbReference type="NCBIfam" id="TIGR03057">
    <property type="entry name" value="xxxLxxG_by_4"/>
    <property type="match status" value="4"/>
</dbReference>
<reference evidence="8 9" key="1">
    <citation type="submission" date="2015-01" db="EMBL/GenBank/DDBJ databases">
        <title>Genome Assembly of Bacillus badius MTCC 1458.</title>
        <authorList>
            <person name="Verma A."/>
            <person name="Khatri I."/>
            <person name="Mual P."/>
            <person name="Subramanian S."/>
            <person name="Krishnamurthi S."/>
        </authorList>
    </citation>
    <scope>NUCLEOTIDE SEQUENCE [LARGE SCALE GENOMIC DNA]</scope>
    <source>
        <strain evidence="8 9">MTCC 1458</strain>
    </source>
</reference>
<feature type="transmembrane region" description="Helical" evidence="6">
    <location>
        <begin position="693"/>
        <end position="712"/>
    </location>
</feature>
<evidence type="ECO:0000256" key="1">
    <source>
        <dbReference type="ARBA" id="ARBA00004141"/>
    </source>
</evidence>
<evidence type="ECO:0000256" key="6">
    <source>
        <dbReference type="SAM" id="Phobius"/>
    </source>
</evidence>
<evidence type="ECO:0000256" key="2">
    <source>
        <dbReference type="ARBA" id="ARBA00022692"/>
    </source>
</evidence>
<comment type="caution">
    <text evidence="8">The sequence shown here is derived from an EMBL/GenBank/DDBJ whole genome shotgun (WGS) entry which is preliminary data.</text>
</comment>
<keyword evidence="4 6" id="KW-0472">Membrane</keyword>
<feature type="transmembrane region" description="Helical" evidence="6">
    <location>
        <begin position="635"/>
        <end position="655"/>
    </location>
</feature>
<evidence type="ECO:0000313" key="8">
    <source>
        <dbReference type="EMBL" id="KIL77606.1"/>
    </source>
</evidence>
<evidence type="ECO:0000256" key="5">
    <source>
        <dbReference type="SAM" id="MobiDB-lite"/>
    </source>
</evidence>
<dbReference type="PANTHER" id="PTHR43077">
    <property type="entry name" value="TRANSPORT PERMEASE YVFS-RELATED"/>
    <property type="match status" value="1"/>
</dbReference>
<feature type="transmembrane region" description="Helical" evidence="6">
    <location>
        <begin position="38"/>
        <end position="61"/>
    </location>
</feature>
<dbReference type="EMBL" id="JXLP01000013">
    <property type="protein sequence ID" value="KIL77606.1"/>
    <property type="molecule type" value="Genomic_DNA"/>
</dbReference>
<dbReference type="NCBIfam" id="TIGR03061">
    <property type="entry name" value="pip_yhgE_Nterm"/>
    <property type="match status" value="1"/>
</dbReference>
<dbReference type="InterPro" id="IPR023908">
    <property type="entry name" value="xxxLxxG_rpt"/>
</dbReference>
<keyword evidence="9" id="KW-1185">Reference proteome</keyword>
<accession>A0ABR5AS72</accession>
<dbReference type="Gene3D" id="1.10.287.950">
    <property type="entry name" value="Methyl-accepting chemotaxis protein"/>
    <property type="match status" value="2"/>
</dbReference>
<feature type="domain" description="ABC-2 type transporter transmembrane" evidence="7">
    <location>
        <begin position="42"/>
        <end position="186"/>
    </location>
</feature>
<feature type="domain" description="ABC-2 type transporter transmembrane" evidence="7">
    <location>
        <begin position="571"/>
        <end position="766"/>
    </location>
</feature>
<comment type="subcellular location">
    <subcellularLocation>
        <location evidence="1">Membrane</location>
        <topology evidence="1">Multi-pass membrane protein</topology>
    </subcellularLocation>
</comment>
<dbReference type="InterPro" id="IPR017501">
    <property type="entry name" value="Phage_infect_YhgE_C"/>
</dbReference>
<keyword evidence="2 6" id="KW-0812">Transmembrane</keyword>
<feature type="transmembrane region" description="Helical" evidence="6">
    <location>
        <begin position="593"/>
        <end position="615"/>
    </location>
</feature>